<keyword evidence="2" id="KW-1185">Reference proteome</keyword>
<comment type="caution">
    <text evidence="1">The sequence shown here is derived from an EMBL/GenBank/DDBJ whole genome shotgun (WGS) entry which is preliminary data.</text>
</comment>
<name>A0A2A5JNY8_PSEO7</name>
<evidence type="ECO:0000313" key="2">
    <source>
        <dbReference type="Proteomes" id="UP000228621"/>
    </source>
</evidence>
<proteinExistence type="predicted"/>
<dbReference type="EMBL" id="NKHF01000065">
    <property type="protein sequence ID" value="PCK31049.1"/>
    <property type="molecule type" value="Genomic_DNA"/>
</dbReference>
<evidence type="ECO:0000313" key="1">
    <source>
        <dbReference type="EMBL" id="PCK31049.1"/>
    </source>
</evidence>
<dbReference type="AlphaFoldDB" id="A0A2A5JNY8"/>
<organism evidence="1 2">
    <name type="scientific">Pseudoalteromonas piscicida</name>
    <dbReference type="NCBI Taxonomy" id="43662"/>
    <lineage>
        <taxon>Bacteria</taxon>
        <taxon>Pseudomonadati</taxon>
        <taxon>Pseudomonadota</taxon>
        <taxon>Gammaproteobacteria</taxon>
        <taxon>Alteromonadales</taxon>
        <taxon>Pseudoalteromonadaceae</taxon>
        <taxon>Pseudoalteromonas</taxon>
    </lineage>
</organism>
<gene>
    <name evidence="1" type="ORF">CEX98_14315</name>
</gene>
<reference evidence="2" key="1">
    <citation type="journal article" date="2019" name="Genome Announc.">
        <title>Draft Genome Sequence of Pseudoalteromonas piscicida Strain 36Y ROTHPW, an Hypersaline Seawater Isolate from the South Coast of Sonora, Mexico.</title>
        <authorList>
            <person name="Sanchez-Diaz R."/>
            <person name="Molina-Garza Z.J."/>
            <person name="Cruz-Suarez L.E."/>
            <person name="Selvin J."/>
            <person name="Kiran G.S."/>
            <person name="Ibarra-Gamez J.C."/>
            <person name="Gomez-Gil B."/>
            <person name="Galaviz-Silva L."/>
        </authorList>
    </citation>
    <scope>NUCLEOTIDE SEQUENCE [LARGE SCALE GENOMIC DNA]</scope>
    <source>
        <strain evidence="2">36Y_RITHPW</strain>
    </source>
</reference>
<sequence length="192" mass="22364">MNKCIGLFLIFFTFYSFEVFGKDFDVESLRNQILIGDTGEIEKILTELKFSSEQSDEVRNLFYQYSYLMTNLELAKVYDKFFVQPSYANHASFLFNKLCSNDFVGNPNIREFVDWIWVEKVRPSFNKKSIVDSFLNDCLEESLERGNFNSVKWLGNEYKKGTGFNISSNNSEAVRKYISELKNMKLTISGTP</sequence>
<dbReference type="Proteomes" id="UP000228621">
    <property type="component" value="Unassembled WGS sequence"/>
</dbReference>
<accession>A0A2A5JNY8</accession>
<protein>
    <submittedName>
        <fullName evidence="1">Uncharacterized protein</fullName>
    </submittedName>
</protein>